<gene>
    <name evidence="2" type="ORF">LPLAT_LOCUS14038</name>
</gene>
<accession>A0AAV2P8H9</accession>
<sequence length="96" mass="10382">MDRSESSPAATKYRERSGSPHNGSLNIGHRGGGARIPDTSTRISTDSGIIPLAWPVVYIGHRLASDASKQQQQPARSDEMCDTSATTIIDPVRFNM</sequence>
<feature type="region of interest" description="Disordered" evidence="1">
    <location>
        <begin position="1"/>
        <end position="45"/>
    </location>
</feature>
<keyword evidence="3" id="KW-1185">Reference proteome</keyword>
<dbReference type="EMBL" id="OZ034832">
    <property type="protein sequence ID" value="CAL1689037.1"/>
    <property type="molecule type" value="Genomic_DNA"/>
</dbReference>
<dbReference type="Proteomes" id="UP001497644">
    <property type="component" value="Chromosome 9"/>
</dbReference>
<proteinExistence type="predicted"/>
<dbReference type="AlphaFoldDB" id="A0AAV2P8H9"/>
<evidence type="ECO:0000256" key="1">
    <source>
        <dbReference type="SAM" id="MobiDB-lite"/>
    </source>
</evidence>
<evidence type="ECO:0000313" key="3">
    <source>
        <dbReference type="Proteomes" id="UP001497644"/>
    </source>
</evidence>
<name>A0AAV2P8H9_9HYME</name>
<organism evidence="2 3">
    <name type="scientific">Lasius platythorax</name>
    <dbReference type="NCBI Taxonomy" id="488582"/>
    <lineage>
        <taxon>Eukaryota</taxon>
        <taxon>Metazoa</taxon>
        <taxon>Ecdysozoa</taxon>
        <taxon>Arthropoda</taxon>
        <taxon>Hexapoda</taxon>
        <taxon>Insecta</taxon>
        <taxon>Pterygota</taxon>
        <taxon>Neoptera</taxon>
        <taxon>Endopterygota</taxon>
        <taxon>Hymenoptera</taxon>
        <taxon>Apocrita</taxon>
        <taxon>Aculeata</taxon>
        <taxon>Formicoidea</taxon>
        <taxon>Formicidae</taxon>
        <taxon>Formicinae</taxon>
        <taxon>Lasius</taxon>
        <taxon>Lasius</taxon>
    </lineage>
</organism>
<evidence type="ECO:0000313" key="2">
    <source>
        <dbReference type="EMBL" id="CAL1689037.1"/>
    </source>
</evidence>
<reference evidence="2" key="1">
    <citation type="submission" date="2024-04" db="EMBL/GenBank/DDBJ databases">
        <authorList>
            <consortium name="Molecular Ecology Group"/>
        </authorList>
    </citation>
    <scope>NUCLEOTIDE SEQUENCE</scope>
</reference>
<protein>
    <submittedName>
        <fullName evidence="2">Uncharacterized protein</fullName>
    </submittedName>
</protein>